<name>A0ABM0JSH5_APLCA</name>
<feature type="compositionally biased region" description="Basic residues" evidence="1">
    <location>
        <begin position="163"/>
        <end position="188"/>
    </location>
</feature>
<feature type="region of interest" description="Disordered" evidence="1">
    <location>
        <begin position="76"/>
        <end position="216"/>
    </location>
</feature>
<dbReference type="RefSeq" id="XP_005100490.1">
    <property type="nucleotide sequence ID" value="XM_005100433.3"/>
</dbReference>
<evidence type="ECO:0000313" key="4">
    <source>
        <dbReference type="RefSeq" id="XP_005100489.1"/>
    </source>
</evidence>
<feature type="region of interest" description="Disordered" evidence="1">
    <location>
        <begin position="386"/>
        <end position="419"/>
    </location>
</feature>
<evidence type="ECO:0000256" key="1">
    <source>
        <dbReference type="SAM" id="MobiDB-lite"/>
    </source>
</evidence>
<dbReference type="Proteomes" id="UP000694888">
    <property type="component" value="Unplaced"/>
</dbReference>
<dbReference type="Pfam" id="PF16064">
    <property type="entry name" value="DUF4806"/>
    <property type="match status" value="1"/>
</dbReference>
<evidence type="ECO:0000313" key="3">
    <source>
        <dbReference type="Proteomes" id="UP000694888"/>
    </source>
</evidence>
<accession>A0ABM0JSH5</accession>
<dbReference type="GeneID" id="101847266"/>
<reference evidence="4 5" key="1">
    <citation type="submission" date="2025-05" db="UniProtKB">
        <authorList>
            <consortium name="RefSeq"/>
        </authorList>
    </citation>
    <scope>IDENTIFICATION</scope>
</reference>
<feature type="compositionally biased region" description="Low complexity" evidence="1">
    <location>
        <begin position="199"/>
        <end position="208"/>
    </location>
</feature>
<feature type="compositionally biased region" description="Basic residues" evidence="1">
    <location>
        <begin position="138"/>
        <end position="151"/>
    </location>
</feature>
<organism evidence="3 4">
    <name type="scientific">Aplysia californica</name>
    <name type="common">California sea hare</name>
    <dbReference type="NCBI Taxonomy" id="6500"/>
    <lineage>
        <taxon>Eukaryota</taxon>
        <taxon>Metazoa</taxon>
        <taxon>Spiralia</taxon>
        <taxon>Lophotrochozoa</taxon>
        <taxon>Mollusca</taxon>
        <taxon>Gastropoda</taxon>
        <taxon>Heterobranchia</taxon>
        <taxon>Euthyneura</taxon>
        <taxon>Tectipleura</taxon>
        <taxon>Aplysiida</taxon>
        <taxon>Aplysioidea</taxon>
        <taxon>Aplysiidae</taxon>
        <taxon>Aplysia</taxon>
    </lineage>
</organism>
<proteinExistence type="predicted"/>
<gene>
    <name evidence="4 5" type="primary">LOC101847266</name>
</gene>
<protein>
    <submittedName>
        <fullName evidence="4 5">Uncharacterized protein LOC101847266</fullName>
    </submittedName>
</protein>
<feature type="compositionally biased region" description="Basic residues" evidence="1">
    <location>
        <begin position="113"/>
        <end position="124"/>
    </location>
</feature>
<evidence type="ECO:0000313" key="5">
    <source>
        <dbReference type="RefSeq" id="XP_005100490.1"/>
    </source>
</evidence>
<evidence type="ECO:0000259" key="2">
    <source>
        <dbReference type="Pfam" id="PF16064"/>
    </source>
</evidence>
<sequence>MFKIIKFPEQGEVGMISHAWKINESEVWHPHGRNKATLNKMIRAHAVPVPGPDWKKHKVWTIYETDDFDKARQKLRAAEETSDLDTGSERKRKLQKRLQSSASSSDDDEYNSKRRKSSSRKRKQSSSSSSDSDDYNSRRRKTAIRKRRRSRSSSSDDDEYNSRRRRSASRRGKSVLKSHGKTRRKKKRRDESFTETEHQPGPSSRTSSPQPPPVTVLPTLEMLHMHTEQISKLHELILSVKNEILEAVRVSNDKPLEYICKSLDDFQNESYNSIPEGVTLPISSLREFEKAEEMLSSPSVADHMVNYLALLGGVKVKQTAYIILRHVLAPQFATTITWTGSKQTKMAFCGTRWEEVILRAIRRNPHLKETTALDYRHAVQDFFRTAPDRNGARRKRRQKQERENPISEPTTSRYDYHPI</sequence>
<dbReference type="PANTHER" id="PTHR34153">
    <property type="entry name" value="SI:CH211-262H13.3-RELATED-RELATED"/>
    <property type="match status" value="1"/>
</dbReference>
<dbReference type="PANTHER" id="PTHR34153:SF2">
    <property type="entry name" value="SI:CH211-262H13.3-RELATED"/>
    <property type="match status" value="1"/>
</dbReference>
<keyword evidence="3" id="KW-1185">Reference proteome</keyword>
<dbReference type="InterPro" id="IPR032071">
    <property type="entry name" value="DUF4806"/>
</dbReference>
<feature type="domain" description="DUF4806" evidence="2">
    <location>
        <begin position="276"/>
        <end position="348"/>
    </location>
</feature>
<feature type="compositionally biased region" description="Basic and acidic residues" evidence="1">
    <location>
        <begin position="189"/>
        <end position="198"/>
    </location>
</feature>
<dbReference type="RefSeq" id="XP_005100489.1">
    <property type="nucleotide sequence ID" value="XM_005100432.3"/>
</dbReference>